<dbReference type="PANTHER" id="PTHR30086:SF20">
    <property type="entry name" value="ARGININE EXPORTER PROTEIN ARGO-RELATED"/>
    <property type="match status" value="1"/>
</dbReference>
<sequence length="200" mass="21219">MLRSMQQTTFAALAAFALVSSITPGPNNMMLMASGANFGLRRTVPHALGVGFGFTLMIVLVGVGLMGLFDLFPVLNLVLKIISVAYLSWLAWKIANAGAPSGGDSPRGRPMSFGQAVLFQWVNPKAWSMALTAIALYAPDRNIAAVLLVAAIFGIINLPSTSLWAVMGVSLRGWLSSPARLRAFNWTMAALLVGSLALLI</sequence>
<evidence type="ECO:0000313" key="8">
    <source>
        <dbReference type="Proteomes" id="UP000194469"/>
    </source>
</evidence>
<evidence type="ECO:0000256" key="1">
    <source>
        <dbReference type="ARBA" id="ARBA00004651"/>
    </source>
</evidence>
<evidence type="ECO:0000256" key="6">
    <source>
        <dbReference type="SAM" id="Phobius"/>
    </source>
</evidence>
<name>A0A1Y6EBS2_9SPHN</name>
<evidence type="ECO:0000256" key="2">
    <source>
        <dbReference type="ARBA" id="ARBA00022475"/>
    </source>
</evidence>
<organism evidence="7 8">
    <name type="scientific">Sphingopyxis terrae subsp. ummariensis</name>
    <dbReference type="NCBI Taxonomy" id="429001"/>
    <lineage>
        <taxon>Bacteria</taxon>
        <taxon>Pseudomonadati</taxon>
        <taxon>Pseudomonadota</taxon>
        <taxon>Alphaproteobacteria</taxon>
        <taxon>Sphingomonadales</taxon>
        <taxon>Sphingomonadaceae</taxon>
        <taxon>Sphingopyxis</taxon>
    </lineage>
</organism>
<dbReference type="InterPro" id="IPR001123">
    <property type="entry name" value="LeuE-type"/>
</dbReference>
<reference evidence="8" key="1">
    <citation type="submission" date="2017-04" db="EMBL/GenBank/DDBJ databases">
        <authorList>
            <person name="Varghese N."/>
            <person name="Submissions S."/>
        </authorList>
    </citation>
    <scope>NUCLEOTIDE SEQUENCE [LARGE SCALE GENOMIC DNA]</scope>
    <source>
        <strain evidence="8">UI2</strain>
    </source>
</reference>
<dbReference type="GO" id="GO:0015171">
    <property type="term" value="F:amino acid transmembrane transporter activity"/>
    <property type="evidence" value="ECO:0007669"/>
    <property type="project" value="TreeGrafter"/>
</dbReference>
<keyword evidence="5 6" id="KW-0472">Membrane</keyword>
<accession>A0A1Y6EBS2</accession>
<dbReference type="EMBL" id="FXWL01000001">
    <property type="protein sequence ID" value="SMQ60027.1"/>
    <property type="molecule type" value="Genomic_DNA"/>
</dbReference>
<feature type="transmembrane region" description="Helical" evidence="6">
    <location>
        <begin position="74"/>
        <end position="92"/>
    </location>
</feature>
<dbReference type="PANTHER" id="PTHR30086">
    <property type="entry name" value="ARGININE EXPORTER PROTEIN ARGO"/>
    <property type="match status" value="1"/>
</dbReference>
<feature type="transmembrane region" description="Helical" evidence="6">
    <location>
        <begin position="179"/>
        <end position="199"/>
    </location>
</feature>
<dbReference type="Pfam" id="PF01810">
    <property type="entry name" value="LysE"/>
    <property type="match status" value="1"/>
</dbReference>
<evidence type="ECO:0000256" key="4">
    <source>
        <dbReference type="ARBA" id="ARBA00022989"/>
    </source>
</evidence>
<keyword evidence="3 6" id="KW-0812">Transmembrane</keyword>
<evidence type="ECO:0000313" key="7">
    <source>
        <dbReference type="EMBL" id="SMQ60027.1"/>
    </source>
</evidence>
<keyword evidence="4 6" id="KW-1133">Transmembrane helix</keyword>
<evidence type="ECO:0000256" key="3">
    <source>
        <dbReference type="ARBA" id="ARBA00022692"/>
    </source>
</evidence>
<keyword evidence="2" id="KW-1003">Cell membrane</keyword>
<proteinExistence type="predicted"/>
<dbReference type="GO" id="GO:0005886">
    <property type="term" value="C:plasma membrane"/>
    <property type="evidence" value="ECO:0007669"/>
    <property type="project" value="UniProtKB-SubCell"/>
</dbReference>
<keyword evidence="8" id="KW-1185">Reference proteome</keyword>
<protein>
    <submittedName>
        <fullName evidence="7">Threonine/homoserine/homoserine lactone efflux protein</fullName>
    </submittedName>
</protein>
<dbReference type="Proteomes" id="UP000194469">
    <property type="component" value="Unassembled WGS sequence"/>
</dbReference>
<dbReference type="AlphaFoldDB" id="A0A1Y6EBS2"/>
<feature type="transmembrane region" description="Helical" evidence="6">
    <location>
        <begin position="145"/>
        <end position="167"/>
    </location>
</feature>
<comment type="subcellular location">
    <subcellularLocation>
        <location evidence="1">Cell membrane</location>
        <topology evidence="1">Multi-pass membrane protein</topology>
    </subcellularLocation>
</comment>
<evidence type="ECO:0000256" key="5">
    <source>
        <dbReference type="ARBA" id="ARBA00023136"/>
    </source>
</evidence>
<gene>
    <name evidence="7" type="ORF">SAMN06295984_0359</name>
</gene>
<feature type="transmembrane region" description="Helical" evidence="6">
    <location>
        <begin position="112"/>
        <end position="138"/>
    </location>
</feature>
<dbReference type="GO" id="GO:0033228">
    <property type="term" value="P:cysteine export across plasma membrane"/>
    <property type="evidence" value="ECO:0007669"/>
    <property type="project" value="TreeGrafter"/>
</dbReference>
<feature type="transmembrane region" description="Helical" evidence="6">
    <location>
        <begin position="48"/>
        <end position="69"/>
    </location>
</feature>